<sequence length="63" mass="6912">ALAPHGHPHRCRIEGQGTLCIVRVCLERTCEDALLDPHGLAARGHGCAIERLCKVVRCSSRLR</sequence>
<keyword evidence="2" id="KW-1185">Reference proteome</keyword>
<dbReference type="AlphaFoldDB" id="A0ABD0KGL9"/>
<name>A0ABD0KGL9_9CAEN</name>
<proteinExistence type="predicted"/>
<dbReference type="Proteomes" id="UP001519460">
    <property type="component" value="Unassembled WGS sequence"/>
</dbReference>
<protein>
    <submittedName>
        <fullName evidence="1">Uncharacterized protein</fullName>
    </submittedName>
</protein>
<dbReference type="EMBL" id="JACVVK020000181">
    <property type="protein sequence ID" value="KAK7486264.1"/>
    <property type="molecule type" value="Genomic_DNA"/>
</dbReference>
<comment type="caution">
    <text evidence="1">The sequence shown here is derived from an EMBL/GenBank/DDBJ whole genome shotgun (WGS) entry which is preliminary data.</text>
</comment>
<gene>
    <name evidence="1" type="ORF">BaRGS_00022434</name>
</gene>
<organism evidence="1 2">
    <name type="scientific">Batillaria attramentaria</name>
    <dbReference type="NCBI Taxonomy" id="370345"/>
    <lineage>
        <taxon>Eukaryota</taxon>
        <taxon>Metazoa</taxon>
        <taxon>Spiralia</taxon>
        <taxon>Lophotrochozoa</taxon>
        <taxon>Mollusca</taxon>
        <taxon>Gastropoda</taxon>
        <taxon>Caenogastropoda</taxon>
        <taxon>Sorbeoconcha</taxon>
        <taxon>Cerithioidea</taxon>
        <taxon>Batillariidae</taxon>
        <taxon>Batillaria</taxon>
    </lineage>
</organism>
<feature type="non-terminal residue" evidence="1">
    <location>
        <position position="63"/>
    </location>
</feature>
<feature type="non-terminal residue" evidence="1">
    <location>
        <position position="1"/>
    </location>
</feature>
<accession>A0ABD0KGL9</accession>
<evidence type="ECO:0000313" key="1">
    <source>
        <dbReference type="EMBL" id="KAK7486264.1"/>
    </source>
</evidence>
<reference evidence="1 2" key="1">
    <citation type="journal article" date="2023" name="Sci. Data">
        <title>Genome assembly of the Korean intertidal mud-creeper Batillaria attramentaria.</title>
        <authorList>
            <person name="Patra A.K."/>
            <person name="Ho P.T."/>
            <person name="Jun S."/>
            <person name="Lee S.J."/>
            <person name="Kim Y."/>
            <person name="Won Y.J."/>
        </authorList>
    </citation>
    <scope>NUCLEOTIDE SEQUENCE [LARGE SCALE GENOMIC DNA]</scope>
    <source>
        <strain evidence="1">Wonlab-2016</strain>
    </source>
</reference>
<evidence type="ECO:0000313" key="2">
    <source>
        <dbReference type="Proteomes" id="UP001519460"/>
    </source>
</evidence>